<keyword evidence="1" id="KW-0472">Membrane</keyword>
<dbReference type="EMBL" id="JAQMJT010000006">
    <property type="protein sequence ID" value="MDB8614118.1"/>
    <property type="molecule type" value="Genomic_DNA"/>
</dbReference>
<evidence type="ECO:0000313" key="2">
    <source>
        <dbReference type="EMBL" id="MDB8614118.1"/>
    </source>
</evidence>
<protein>
    <submittedName>
        <fullName evidence="2">Uncharacterized protein</fullName>
    </submittedName>
</protein>
<keyword evidence="1" id="KW-0812">Transmembrane</keyword>
<comment type="caution">
    <text evidence="2">The sequence shown here is derived from an EMBL/GenBank/DDBJ whole genome shotgun (WGS) entry which is preliminary data.</text>
</comment>
<feature type="transmembrane region" description="Helical" evidence="1">
    <location>
        <begin position="43"/>
        <end position="64"/>
    </location>
</feature>
<dbReference type="Proteomes" id="UP001210204">
    <property type="component" value="Unassembled WGS sequence"/>
</dbReference>
<organism evidence="2 3">
    <name type="scientific">Streptococcus salivarius</name>
    <dbReference type="NCBI Taxonomy" id="1304"/>
    <lineage>
        <taxon>Bacteria</taxon>
        <taxon>Bacillati</taxon>
        <taxon>Bacillota</taxon>
        <taxon>Bacilli</taxon>
        <taxon>Lactobacillales</taxon>
        <taxon>Streptococcaceae</taxon>
        <taxon>Streptococcus</taxon>
    </lineage>
</organism>
<accession>A0AAW6DC14</accession>
<dbReference type="AlphaFoldDB" id="A0AAW6DC14"/>
<feature type="transmembrane region" description="Helical" evidence="1">
    <location>
        <begin position="20"/>
        <end position="37"/>
    </location>
</feature>
<gene>
    <name evidence="2" type="ORF">PNU26_06885</name>
</gene>
<proteinExistence type="predicted"/>
<dbReference type="RefSeq" id="WP_195918010.1">
    <property type="nucleotide sequence ID" value="NZ_JADOZZ010000004.1"/>
</dbReference>
<name>A0AAW6DC14_STRSL</name>
<evidence type="ECO:0000313" key="3">
    <source>
        <dbReference type="Proteomes" id="UP001210204"/>
    </source>
</evidence>
<evidence type="ECO:0000256" key="1">
    <source>
        <dbReference type="SAM" id="Phobius"/>
    </source>
</evidence>
<keyword evidence="1" id="KW-1133">Transmembrane helix</keyword>
<sequence length="104" mass="12535">MKKIKEAFRQKISFQWYHRILLAILALLSAYLLYNFLIWLKPIILVVFSAFFHYTAGEFLKMIWENYKRRRETIAVPLSAKTDFKVKFEVNFSRSTKKNHEVNS</sequence>
<reference evidence="2" key="1">
    <citation type="submission" date="2023-01" db="EMBL/GenBank/DDBJ databases">
        <title>Human gut microbiome strain richness.</title>
        <authorList>
            <person name="Chen-Liaw A."/>
        </authorList>
    </citation>
    <scope>NUCLEOTIDE SEQUENCE</scope>
    <source>
        <strain evidence="2">1001095st1_G4_1001095IJ_161003</strain>
    </source>
</reference>